<organism evidence="11 12">
    <name type="scientific">Leucobacter albus</name>
    <dbReference type="NCBI Taxonomy" id="272210"/>
    <lineage>
        <taxon>Bacteria</taxon>
        <taxon>Bacillati</taxon>
        <taxon>Actinomycetota</taxon>
        <taxon>Actinomycetes</taxon>
        <taxon>Micrococcales</taxon>
        <taxon>Microbacteriaceae</taxon>
        <taxon>Leucobacter</taxon>
    </lineage>
</organism>
<dbReference type="SUPFAM" id="SSF53613">
    <property type="entry name" value="Ribokinase-like"/>
    <property type="match status" value="1"/>
</dbReference>
<comment type="function">
    <text evidence="9">Catalyzes the phosphorylation of ribose at O-5 in a reaction requiring ATP and magnesium. The resulting D-ribose-5-phosphate can then be used either for sythesis of nucleotides, histidine, and tryptophan, or as a component of the pentose phosphate pathway.</text>
</comment>
<evidence type="ECO:0000259" key="10">
    <source>
        <dbReference type="Pfam" id="PF00294"/>
    </source>
</evidence>
<comment type="catalytic activity">
    <reaction evidence="9">
        <text>D-ribose + ATP = D-ribose 5-phosphate + ADP + H(+)</text>
        <dbReference type="Rhea" id="RHEA:13697"/>
        <dbReference type="ChEBI" id="CHEBI:15378"/>
        <dbReference type="ChEBI" id="CHEBI:30616"/>
        <dbReference type="ChEBI" id="CHEBI:47013"/>
        <dbReference type="ChEBI" id="CHEBI:78346"/>
        <dbReference type="ChEBI" id="CHEBI:456216"/>
        <dbReference type="EC" id="2.7.1.15"/>
    </reaction>
</comment>
<dbReference type="HAMAP" id="MF_01987">
    <property type="entry name" value="Ribokinase"/>
    <property type="match status" value="1"/>
</dbReference>
<evidence type="ECO:0000256" key="6">
    <source>
        <dbReference type="ARBA" id="ARBA00022842"/>
    </source>
</evidence>
<feature type="binding site" evidence="9">
    <location>
        <position position="294"/>
    </location>
    <ligand>
        <name>K(+)</name>
        <dbReference type="ChEBI" id="CHEBI:29103"/>
    </ligand>
</feature>
<evidence type="ECO:0000313" key="12">
    <source>
        <dbReference type="Proteomes" id="UP001597181"/>
    </source>
</evidence>
<keyword evidence="4 9" id="KW-0418">Kinase</keyword>
<sequence>MTDGLILVVGSLNADLVVQTARFPQPGETLTGSELRVIPGGKGANQAVAAGRLGGNVAMVGALGADANGRLLRDSVEAAGVNTAHVASLDGVATGTAVINVDGAGENTVIVSPGANGRLGIAELDAAAELFERAEILCLSLEVSMEVVLEAARRARAAGARVLLNLSPYGPVPDELLSLTNILLINEHEAADLLELTPEQVLSEGGKHTRAALTERGIPRAVVTAGAAGSIVFDGATRDGSDATVVPAPRVTAVDTTGCGDAFMGSLALRLAAGDHLGVAAGYAATVGSFAATRAGAQASYPTPAELAEFTDAHA</sequence>
<keyword evidence="12" id="KW-1185">Reference proteome</keyword>
<dbReference type="InterPro" id="IPR002139">
    <property type="entry name" value="Ribo/fructo_kinase"/>
</dbReference>
<keyword evidence="7 9" id="KW-0630">Potassium</keyword>
<feature type="domain" description="Carbohydrate kinase PfkB" evidence="10">
    <location>
        <begin position="5"/>
        <end position="303"/>
    </location>
</feature>
<feature type="binding site" evidence="9">
    <location>
        <position position="186"/>
    </location>
    <ligand>
        <name>ATP</name>
        <dbReference type="ChEBI" id="CHEBI:30616"/>
    </ligand>
</feature>
<feature type="binding site" evidence="9">
    <location>
        <position position="255"/>
    </location>
    <ligand>
        <name>K(+)</name>
        <dbReference type="ChEBI" id="CHEBI:29103"/>
    </ligand>
</feature>
<dbReference type="PANTHER" id="PTHR10584">
    <property type="entry name" value="SUGAR KINASE"/>
    <property type="match status" value="1"/>
</dbReference>
<comment type="pathway">
    <text evidence="9">Carbohydrate metabolism; D-ribose degradation; D-ribose 5-phosphate from beta-D-ribopyranose: step 2/2.</text>
</comment>
<dbReference type="PRINTS" id="PR00990">
    <property type="entry name" value="RIBOKINASE"/>
</dbReference>
<dbReference type="InterPro" id="IPR029056">
    <property type="entry name" value="Ribokinase-like"/>
</dbReference>
<feature type="binding site" evidence="9">
    <location>
        <begin position="41"/>
        <end position="45"/>
    </location>
    <ligand>
        <name>substrate</name>
    </ligand>
</feature>
<reference evidence="12" key="1">
    <citation type="journal article" date="2019" name="Int. J. Syst. Evol. Microbiol.">
        <title>The Global Catalogue of Microorganisms (GCM) 10K type strain sequencing project: providing services to taxonomists for standard genome sequencing and annotation.</title>
        <authorList>
            <consortium name="The Broad Institute Genomics Platform"/>
            <consortium name="The Broad Institute Genome Sequencing Center for Infectious Disease"/>
            <person name="Wu L."/>
            <person name="Ma J."/>
        </authorList>
    </citation>
    <scope>NUCLEOTIDE SEQUENCE [LARGE SCALE GENOMIC DNA]</scope>
    <source>
        <strain evidence="12">CCUG 50213</strain>
    </source>
</reference>
<evidence type="ECO:0000256" key="5">
    <source>
        <dbReference type="ARBA" id="ARBA00022840"/>
    </source>
</evidence>
<comment type="caution">
    <text evidence="9">Lacks conserved residue(s) required for the propagation of feature annotation.</text>
</comment>
<feature type="binding site" evidence="9">
    <location>
        <begin position="13"/>
        <end position="15"/>
    </location>
    <ligand>
        <name>substrate</name>
    </ligand>
</feature>
<feature type="binding site" evidence="9">
    <location>
        <position position="296"/>
    </location>
    <ligand>
        <name>K(+)</name>
        <dbReference type="ChEBI" id="CHEBI:29103"/>
    </ligand>
</feature>
<comment type="subcellular location">
    <subcellularLocation>
        <location evidence="9">Cytoplasm</location>
    </subcellularLocation>
</comment>
<feature type="binding site" evidence="9">
    <location>
        <begin position="260"/>
        <end position="261"/>
    </location>
    <ligand>
        <name>ATP</name>
        <dbReference type="ChEBI" id="CHEBI:30616"/>
    </ligand>
</feature>
<keyword evidence="8 9" id="KW-0119">Carbohydrate metabolism</keyword>
<keyword evidence="5 9" id="KW-0067">ATP-binding</keyword>
<gene>
    <name evidence="9" type="primary">rbsK</name>
    <name evidence="11" type="ORF">ACFQ3U_15265</name>
</gene>
<keyword evidence="1 9" id="KW-0808">Transferase</keyword>
<feature type="binding site" evidence="9">
    <location>
        <position position="300"/>
    </location>
    <ligand>
        <name>K(+)</name>
        <dbReference type="ChEBI" id="CHEBI:29103"/>
    </ligand>
</feature>
<dbReference type="Proteomes" id="UP001597181">
    <property type="component" value="Unassembled WGS sequence"/>
</dbReference>
<dbReference type="GO" id="GO:0004747">
    <property type="term" value="F:ribokinase activity"/>
    <property type="evidence" value="ECO:0007669"/>
    <property type="project" value="UniProtKB-EC"/>
</dbReference>
<evidence type="ECO:0000313" key="11">
    <source>
        <dbReference type="EMBL" id="MFD1203255.1"/>
    </source>
</evidence>
<dbReference type="Gene3D" id="3.40.1190.20">
    <property type="match status" value="1"/>
</dbReference>
<evidence type="ECO:0000256" key="8">
    <source>
        <dbReference type="ARBA" id="ARBA00023277"/>
    </source>
</evidence>
<feature type="binding site" evidence="9">
    <location>
        <position position="257"/>
    </location>
    <ligand>
        <name>K(+)</name>
        <dbReference type="ChEBI" id="CHEBI:29103"/>
    </ligand>
</feature>
<dbReference type="CDD" id="cd01174">
    <property type="entry name" value="ribokinase"/>
    <property type="match status" value="1"/>
</dbReference>
<keyword evidence="9" id="KW-0963">Cytoplasm</keyword>
<feature type="binding site" evidence="9">
    <location>
        <position position="291"/>
    </location>
    <ligand>
        <name>K(+)</name>
        <dbReference type="ChEBI" id="CHEBI:29103"/>
    </ligand>
</feature>
<evidence type="ECO:0000256" key="1">
    <source>
        <dbReference type="ARBA" id="ARBA00022679"/>
    </source>
</evidence>
<dbReference type="Pfam" id="PF00294">
    <property type="entry name" value="PfkB"/>
    <property type="match status" value="1"/>
</dbReference>
<protein>
    <recommendedName>
        <fullName evidence="9">Ribokinase</fullName>
        <shortName evidence="9">RK</shortName>
        <ecNumber evidence="9">2.7.1.15</ecNumber>
    </recommendedName>
</protein>
<feature type="binding site" evidence="9">
    <location>
        <position position="261"/>
    </location>
    <ligand>
        <name>substrate</name>
    </ligand>
</feature>
<keyword evidence="2 9" id="KW-0479">Metal-binding</keyword>
<dbReference type="RefSeq" id="WP_343962150.1">
    <property type="nucleotide sequence ID" value="NZ_BAAAKZ010000015.1"/>
</dbReference>
<dbReference type="InterPro" id="IPR011611">
    <property type="entry name" value="PfkB_dom"/>
</dbReference>
<comment type="similarity">
    <text evidence="9">Belongs to the carbohydrate kinase PfkB family. Ribokinase subfamily.</text>
</comment>
<proteinExistence type="inferred from homology"/>
<feature type="binding site" evidence="9">
    <location>
        <position position="142"/>
    </location>
    <ligand>
        <name>substrate</name>
    </ligand>
</feature>
<keyword evidence="6 9" id="KW-0460">Magnesium</keyword>
<feature type="binding site" evidence="9">
    <location>
        <begin position="224"/>
        <end position="229"/>
    </location>
    <ligand>
        <name>ATP</name>
        <dbReference type="ChEBI" id="CHEBI:30616"/>
    </ligand>
</feature>
<accession>A0ABW3TRD7</accession>
<keyword evidence="3 9" id="KW-0547">Nucleotide-binding</keyword>
<feature type="active site" description="Proton acceptor" evidence="9">
    <location>
        <position position="261"/>
    </location>
</feature>
<evidence type="ECO:0000256" key="3">
    <source>
        <dbReference type="ARBA" id="ARBA00022741"/>
    </source>
</evidence>
<dbReference type="InterPro" id="IPR011877">
    <property type="entry name" value="Ribokinase"/>
</dbReference>
<comment type="subunit">
    <text evidence="9">Homodimer.</text>
</comment>
<evidence type="ECO:0000256" key="2">
    <source>
        <dbReference type="ARBA" id="ARBA00022723"/>
    </source>
</evidence>
<comment type="cofactor">
    <cofactor evidence="9">
        <name>Mg(2+)</name>
        <dbReference type="ChEBI" id="CHEBI:18420"/>
    </cofactor>
    <text evidence="9">Requires a divalent cation, most likely magnesium in vivo, as an electrophilic catalyst to aid phosphoryl group transfer. It is the chelate of the metal and the nucleotide that is the actual substrate.</text>
</comment>
<comment type="caution">
    <text evidence="11">The sequence shown here is derived from an EMBL/GenBank/DDBJ whole genome shotgun (WGS) entry which is preliminary data.</text>
</comment>
<dbReference type="EC" id="2.7.1.15" evidence="9"/>
<dbReference type="PANTHER" id="PTHR10584:SF166">
    <property type="entry name" value="RIBOKINASE"/>
    <property type="match status" value="1"/>
</dbReference>
<evidence type="ECO:0000256" key="9">
    <source>
        <dbReference type="HAMAP-Rule" id="MF_01987"/>
    </source>
</evidence>
<name>A0ABW3TRD7_9MICO</name>
<dbReference type="EMBL" id="JBHTLY010000010">
    <property type="protein sequence ID" value="MFD1203255.1"/>
    <property type="molecule type" value="Genomic_DNA"/>
</dbReference>
<evidence type="ECO:0000256" key="7">
    <source>
        <dbReference type="ARBA" id="ARBA00022958"/>
    </source>
</evidence>
<evidence type="ECO:0000256" key="4">
    <source>
        <dbReference type="ARBA" id="ARBA00022777"/>
    </source>
</evidence>
<comment type="activity regulation">
    <text evidence="9">Activated by a monovalent cation that binds near, but not in, the active site. The most likely occupant of the site in vivo is potassium. Ion binding induces a conformational change that may alter substrate affinity.</text>
</comment>